<protein>
    <submittedName>
        <fullName evidence="1">Uncharacterized protein</fullName>
    </submittedName>
</protein>
<dbReference type="AlphaFoldDB" id="A0A3M0BK32"/>
<keyword evidence="2" id="KW-1185">Reference proteome</keyword>
<comment type="caution">
    <text evidence="1">The sequence shown here is derived from an EMBL/GenBank/DDBJ whole genome shotgun (WGS) entry which is preliminary data.</text>
</comment>
<evidence type="ECO:0000313" key="1">
    <source>
        <dbReference type="EMBL" id="RMA97803.1"/>
    </source>
</evidence>
<accession>A0A3M0BK32</accession>
<evidence type="ECO:0000313" key="2">
    <source>
        <dbReference type="Proteomes" id="UP000280842"/>
    </source>
</evidence>
<sequence>MDYKNLKKVEDKNEECFKCGSKKELYEDPNIEGLVFCKECWQERIKTEKLEEWGMEEEIPYED</sequence>
<gene>
    <name evidence="1" type="ORF">CLV39_0432</name>
</gene>
<dbReference type="OrthoDB" id="15322at2"/>
<proteinExistence type="predicted"/>
<name>A0A3M0BK32_9AQUI</name>
<reference evidence="1 2" key="1">
    <citation type="submission" date="2018-10" db="EMBL/GenBank/DDBJ databases">
        <title>Genomic Encyclopedia of Archaeal and Bacterial Type Strains, Phase II (KMG-II): from individual species to whole genera.</title>
        <authorList>
            <person name="Goeker M."/>
        </authorList>
    </citation>
    <scope>NUCLEOTIDE SEQUENCE [LARGE SCALE GENOMIC DNA]</scope>
    <source>
        <strain evidence="1 2">VM1</strain>
    </source>
</reference>
<dbReference type="RefSeq" id="WP_121922567.1">
    <property type="nucleotide sequence ID" value="NZ_REFO01000010.1"/>
</dbReference>
<dbReference type="Proteomes" id="UP000280842">
    <property type="component" value="Unassembled WGS sequence"/>
</dbReference>
<organism evidence="1 2">
    <name type="scientific">Hydrogenothermus marinus</name>
    <dbReference type="NCBI Taxonomy" id="133270"/>
    <lineage>
        <taxon>Bacteria</taxon>
        <taxon>Pseudomonadati</taxon>
        <taxon>Aquificota</taxon>
        <taxon>Aquificia</taxon>
        <taxon>Aquificales</taxon>
        <taxon>Hydrogenothermaceae</taxon>
        <taxon>Hydrogenothermus</taxon>
    </lineage>
</organism>
<dbReference type="EMBL" id="REFO01000010">
    <property type="protein sequence ID" value="RMA97803.1"/>
    <property type="molecule type" value="Genomic_DNA"/>
</dbReference>